<dbReference type="Proteomes" id="UP000679950">
    <property type="component" value="Unassembled WGS sequence"/>
</dbReference>
<keyword evidence="3 5" id="KW-1133">Transmembrane helix</keyword>
<dbReference type="Pfam" id="PF06803">
    <property type="entry name" value="DUF1232"/>
    <property type="match status" value="1"/>
</dbReference>
<dbReference type="InterPro" id="IPR010982">
    <property type="entry name" value="Lambda_DNA-bd_dom_sf"/>
</dbReference>
<keyword evidence="2 5" id="KW-0812">Transmembrane</keyword>
<dbReference type="InterPro" id="IPR010652">
    <property type="entry name" value="DUF1232"/>
</dbReference>
<evidence type="ECO:0000313" key="8">
    <source>
        <dbReference type="Proteomes" id="UP000679950"/>
    </source>
</evidence>
<sequence>MKKNQSENDQLGVLLKRLLEKESLSMRKLSERTAIDTATISRIINGKRNATLEHLHQFSLHLNISMNKLLEAAGYPISEEKVESELSEHIENIQHSLEPSIAELSKENIERKLKEYAAFVQTSDGEEEILSGFEQKIKKVDSVGPFIKNLKGFFEKFRLKRASSAELILMGSVLLYFIVPVDVIPDYIFPIGYIDDALAVQMIAKRLGEF</sequence>
<dbReference type="RefSeq" id="WP_212966516.1">
    <property type="nucleotide sequence ID" value="NZ_BORB01000021.1"/>
</dbReference>
<evidence type="ECO:0000256" key="3">
    <source>
        <dbReference type="ARBA" id="ARBA00022989"/>
    </source>
</evidence>
<evidence type="ECO:0000259" key="6">
    <source>
        <dbReference type="PROSITE" id="PS50943"/>
    </source>
</evidence>
<keyword evidence="4 5" id="KW-0472">Membrane</keyword>
<keyword evidence="8" id="KW-1185">Reference proteome</keyword>
<feature type="domain" description="HTH cro/C1-type" evidence="6">
    <location>
        <begin position="15"/>
        <end position="69"/>
    </location>
</feature>
<dbReference type="EMBL" id="BORB01000021">
    <property type="protein sequence ID" value="GIN58256.1"/>
    <property type="molecule type" value="Genomic_DNA"/>
</dbReference>
<evidence type="ECO:0000313" key="7">
    <source>
        <dbReference type="EMBL" id="GIN58256.1"/>
    </source>
</evidence>
<organism evidence="7 8">
    <name type="scientific">Lederbergia ruris</name>
    <dbReference type="NCBI Taxonomy" id="217495"/>
    <lineage>
        <taxon>Bacteria</taxon>
        <taxon>Bacillati</taxon>
        <taxon>Bacillota</taxon>
        <taxon>Bacilli</taxon>
        <taxon>Bacillales</taxon>
        <taxon>Bacillaceae</taxon>
        <taxon>Lederbergia</taxon>
    </lineage>
</organism>
<protein>
    <submittedName>
        <fullName evidence="7">Transcriptional regulator</fullName>
    </submittedName>
</protein>
<evidence type="ECO:0000256" key="2">
    <source>
        <dbReference type="ARBA" id="ARBA00022692"/>
    </source>
</evidence>
<evidence type="ECO:0000256" key="1">
    <source>
        <dbReference type="ARBA" id="ARBA00004127"/>
    </source>
</evidence>
<dbReference type="Pfam" id="PF01381">
    <property type="entry name" value="HTH_3"/>
    <property type="match status" value="1"/>
</dbReference>
<dbReference type="Gene3D" id="1.10.260.40">
    <property type="entry name" value="lambda repressor-like DNA-binding domains"/>
    <property type="match status" value="1"/>
</dbReference>
<name>A0ABQ4KLC6_9BACI</name>
<dbReference type="CDD" id="cd00093">
    <property type="entry name" value="HTH_XRE"/>
    <property type="match status" value="1"/>
</dbReference>
<evidence type="ECO:0000256" key="5">
    <source>
        <dbReference type="SAM" id="Phobius"/>
    </source>
</evidence>
<comment type="caution">
    <text evidence="7">The sequence shown here is derived from an EMBL/GenBank/DDBJ whole genome shotgun (WGS) entry which is preliminary data.</text>
</comment>
<gene>
    <name evidence="7" type="ORF">J8TS2_25750</name>
</gene>
<comment type="subcellular location">
    <subcellularLocation>
        <location evidence="1">Endomembrane system</location>
        <topology evidence="1">Multi-pass membrane protein</topology>
    </subcellularLocation>
</comment>
<dbReference type="SUPFAM" id="SSF47413">
    <property type="entry name" value="lambda repressor-like DNA-binding domains"/>
    <property type="match status" value="1"/>
</dbReference>
<dbReference type="PROSITE" id="PS50943">
    <property type="entry name" value="HTH_CROC1"/>
    <property type="match status" value="1"/>
</dbReference>
<dbReference type="InterPro" id="IPR001387">
    <property type="entry name" value="Cro/C1-type_HTH"/>
</dbReference>
<proteinExistence type="predicted"/>
<feature type="transmembrane region" description="Helical" evidence="5">
    <location>
        <begin position="164"/>
        <end position="181"/>
    </location>
</feature>
<reference evidence="7 8" key="1">
    <citation type="submission" date="2021-03" db="EMBL/GenBank/DDBJ databases">
        <title>Antimicrobial resistance genes in bacteria isolated from Japanese honey, and their potential for conferring macrolide and lincosamide resistance in the American foulbrood pathogen Paenibacillus larvae.</title>
        <authorList>
            <person name="Okamoto M."/>
            <person name="Kumagai M."/>
            <person name="Kanamori H."/>
            <person name="Takamatsu D."/>
        </authorList>
    </citation>
    <scope>NUCLEOTIDE SEQUENCE [LARGE SCALE GENOMIC DNA]</scope>
    <source>
        <strain evidence="7 8">J8TS2</strain>
    </source>
</reference>
<accession>A0ABQ4KLC6</accession>
<dbReference type="SMART" id="SM00530">
    <property type="entry name" value="HTH_XRE"/>
    <property type="match status" value="1"/>
</dbReference>
<evidence type="ECO:0000256" key="4">
    <source>
        <dbReference type="ARBA" id="ARBA00023136"/>
    </source>
</evidence>